<keyword evidence="2" id="KW-1185">Reference proteome</keyword>
<evidence type="ECO:0000313" key="2">
    <source>
        <dbReference type="Proteomes" id="UP001367508"/>
    </source>
</evidence>
<accession>A0AAN9K1N0</accession>
<reference evidence="1 2" key="1">
    <citation type="submission" date="2024-01" db="EMBL/GenBank/DDBJ databases">
        <title>The genomes of 5 underutilized Papilionoideae crops provide insights into root nodulation and disease resistanc.</title>
        <authorList>
            <person name="Jiang F."/>
        </authorList>
    </citation>
    <scope>NUCLEOTIDE SEQUENCE [LARGE SCALE GENOMIC DNA]</scope>
    <source>
        <strain evidence="1">LVBAO_FW01</strain>
        <tissue evidence="1">Leaves</tissue>
    </source>
</reference>
<protein>
    <submittedName>
        <fullName evidence="1">Uncharacterized protein</fullName>
    </submittedName>
</protein>
<name>A0AAN9K1N0_CANGL</name>
<comment type="caution">
    <text evidence="1">The sequence shown here is derived from an EMBL/GenBank/DDBJ whole genome shotgun (WGS) entry which is preliminary data.</text>
</comment>
<dbReference type="Proteomes" id="UP001367508">
    <property type="component" value="Unassembled WGS sequence"/>
</dbReference>
<gene>
    <name evidence="1" type="ORF">VNO77_41985</name>
</gene>
<proteinExistence type="predicted"/>
<evidence type="ECO:0000313" key="1">
    <source>
        <dbReference type="EMBL" id="KAK7308381.1"/>
    </source>
</evidence>
<dbReference type="AlphaFoldDB" id="A0AAN9K1N0"/>
<dbReference type="EMBL" id="JAYMYQ010000010">
    <property type="protein sequence ID" value="KAK7308381.1"/>
    <property type="molecule type" value="Genomic_DNA"/>
</dbReference>
<sequence length="79" mass="8518">MGSCELEEQIASLWKMGSSMSVLDMNVVPGSKWSGGSVVCEYGGGVVYGFLSGRERKQNLVVSVCAALVVQRSKEMWTP</sequence>
<organism evidence="1 2">
    <name type="scientific">Canavalia gladiata</name>
    <name type="common">Sword bean</name>
    <name type="synonym">Dolichos gladiatus</name>
    <dbReference type="NCBI Taxonomy" id="3824"/>
    <lineage>
        <taxon>Eukaryota</taxon>
        <taxon>Viridiplantae</taxon>
        <taxon>Streptophyta</taxon>
        <taxon>Embryophyta</taxon>
        <taxon>Tracheophyta</taxon>
        <taxon>Spermatophyta</taxon>
        <taxon>Magnoliopsida</taxon>
        <taxon>eudicotyledons</taxon>
        <taxon>Gunneridae</taxon>
        <taxon>Pentapetalae</taxon>
        <taxon>rosids</taxon>
        <taxon>fabids</taxon>
        <taxon>Fabales</taxon>
        <taxon>Fabaceae</taxon>
        <taxon>Papilionoideae</taxon>
        <taxon>50 kb inversion clade</taxon>
        <taxon>NPAAA clade</taxon>
        <taxon>indigoferoid/millettioid clade</taxon>
        <taxon>Phaseoleae</taxon>
        <taxon>Canavalia</taxon>
    </lineage>
</organism>